<dbReference type="InterPro" id="IPR015806">
    <property type="entry name" value="Pyrv_Knase_insert_dom_sf"/>
</dbReference>
<dbReference type="Pfam" id="PF02887">
    <property type="entry name" value="PK_C"/>
    <property type="match status" value="1"/>
</dbReference>
<evidence type="ECO:0000259" key="17">
    <source>
        <dbReference type="Pfam" id="PF02887"/>
    </source>
</evidence>
<dbReference type="SUPFAM" id="SSF50800">
    <property type="entry name" value="PK beta-barrel domain-like"/>
    <property type="match status" value="1"/>
</dbReference>
<evidence type="ECO:0000256" key="14">
    <source>
        <dbReference type="ARBA" id="ARBA00048152"/>
    </source>
</evidence>
<keyword evidence="12 15" id="KW-0324">Glycolysis</keyword>
<dbReference type="EC" id="2.7.1.40" evidence="5 15"/>
<dbReference type="UniPathway" id="UPA00109">
    <property type="reaction ID" value="UER00188"/>
</dbReference>
<dbReference type="InterPro" id="IPR001697">
    <property type="entry name" value="Pyr_Knase"/>
</dbReference>
<evidence type="ECO:0000256" key="13">
    <source>
        <dbReference type="ARBA" id="ARBA00023317"/>
    </source>
</evidence>
<comment type="catalytic activity">
    <reaction evidence="14 15">
        <text>pyruvate + ATP = phosphoenolpyruvate + ADP + H(+)</text>
        <dbReference type="Rhea" id="RHEA:18157"/>
        <dbReference type="ChEBI" id="CHEBI:15361"/>
        <dbReference type="ChEBI" id="CHEBI:15378"/>
        <dbReference type="ChEBI" id="CHEBI:30616"/>
        <dbReference type="ChEBI" id="CHEBI:58702"/>
        <dbReference type="ChEBI" id="CHEBI:456216"/>
        <dbReference type="EC" id="2.7.1.40"/>
    </reaction>
</comment>
<comment type="pathway">
    <text evidence="3 15">Carbohydrate degradation; glycolysis; pyruvate from D-glyceraldehyde 3-phosphate: step 5/5.</text>
</comment>
<evidence type="ECO:0000256" key="3">
    <source>
        <dbReference type="ARBA" id="ARBA00004997"/>
    </source>
</evidence>
<comment type="cofactor">
    <cofactor evidence="2">
        <name>K(+)</name>
        <dbReference type="ChEBI" id="CHEBI:29103"/>
    </cofactor>
</comment>
<dbReference type="InterPro" id="IPR015795">
    <property type="entry name" value="Pyrv_Knase_C"/>
</dbReference>
<dbReference type="Gene3D" id="3.40.1380.20">
    <property type="entry name" value="Pyruvate kinase, C-terminal domain"/>
    <property type="match status" value="1"/>
</dbReference>
<dbReference type="GO" id="GO:0000287">
    <property type="term" value="F:magnesium ion binding"/>
    <property type="evidence" value="ECO:0007669"/>
    <property type="project" value="InterPro"/>
</dbReference>
<feature type="domain" description="Pyruvate kinase barrel" evidence="16">
    <location>
        <begin position="29"/>
        <end position="354"/>
    </location>
</feature>
<dbReference type="GO" id="GO:0006950">
    <property type="term" value="P:response to stress"/>
    <property type="evidence" value="ECO:0007669"/>
    <property type="project" value="UniProtKB-ARBA"/>
</dbReference>
<dbReference type="Gene3D" id="3.20.20.60">
    <property type="entry name" value="Phosphoenolpyruvate-binding domains"/>
    <property type="match status" value="1"/>
</dbReference>
<dbReference type="NCBIfam" id="NF004491">
    <property type="entry name" value="PRK05826.1"/>
    <property type="match status" value="1"/>
</dbReference>
<dbReference type="GO" id="GO:0030955">
    <property type="term" value="F:potassium ion binding"/>
    <property type="evidence" value="ECO:0007669"/>
    <property type="project" value="InterPro"/>
</dbReference>
<comment type="similarity">
    <text evidence="4 15">Belongs to the pyruvate kinase family.</text>
</comment>
<organism evidence="18 19">
    <name type="scientific">Mucor saturninus</name>
    <dbReference type="NCBI Taxonomy" id="64648"/>
    <lineage>
        <taxon>Eukaryota</taxon>
        <taxon>Fungi</taxon>
        <taxon>Fungi incertae sedis</taxon>
        <taxon>Mucoromycota</taxon>
        <taxon>Mucoromycotina</taxon>
        <taxon>Mucoromycetes</taxon>
        <taxon>Mucorales</taxon>
        <taxon>Mucorineae</taxon>
        <taxon>Mucoraceae</taxon>
        <taxon>Mucor</taxon>
    </lineage>
</organism>
<dbReference type="FunFam" id="3.20.20.60:FF:000001">
    <property type="entry name" value="Pyruvate kinase"/>
    <property type="match status" value="1"/>
</dbReference>
<dbReference type="GO" id="GO:0016301">
    <property type="term" value="F:kinase activity"/>
    <property type="evidence" value="ECO:0007669"/>
    <property type="project" value="UniProtKB-KW"/>
</dbReference>
<dbReference type="NCBIfam" id="TIGR01064">
    <property type="entry name" value="pyruv_kin"/>
    <property type="match status" value="1"/>
</dbReference>
<dbReference type="PRINTS" id="PR01050">
    <property type="entry name" value="PYRUVTKNASE"/>
</dbReference>
<dbReference type="GO" id="GO:0004743">
    <property type="term" value="F:pyruvate kinase activity"/>
    <property type="evidence" value="ECO:0007669"/>
    <property type="project" value="UniProtKB-EC"/>
</dbReference>
<dbReference type="OrthoDB" id="108365at2759"/>
<comment type="cofactor">
    <cofactor evidence="1">
        <name>Mg(2+)</name>
        <dbReference type="ChEBI" id="CHEBI:18420"/>
    </cofactor>
</comment>
<accession>A0A8H7RDV7</accession>
<dbReference type="Proteomes" id="UP000603453">
    <property type="component" value="Unassembled WGS sequence"/>
</dbReference>
<evidence type="ECO:0000259" key="16">
    <source>
        <dbReference type="Pfam" id="PF00224"/>
    </source>
</evidence>
<dbReference type="Pfam" id="PF00224">
    <property type="entry name" value="PK"/>
    <property type="match status" value="1"/>
</dbReference>
<dbReference type="GO" id="GO:0005524">
    <property type="term" value="F:ATP binding"/>
    <property type="evidence" value="ECO:0007669"/>
    <property type="project" value="UniProtKB-KW"/>
</dbReference>
<keyword evidence="6 15" id="KW-0808">Transferase</keyword>
<keyword evidence="13" id="KW-0670">Pyruvate</keyword>
<evidence type="ECO:0000256" key="6">
    <source>
        <dbReference type="ARBA" id="ARBA00022679"/>
    </source>
</evidence>
<dbReference type="Gene3D" id="2.40.33.10">
    <property type="entry name" value="PK beta-barrel domain-like"/>
    <property type="match status" value="1"/>
</dbReference>
<keyword evidence="9 15" id="KW-0418">Kinase</keyword>
<keyword evidence="8" id="KW-0547">Nucleotide-binding</keyword>
<dbReference type="InterPro" id="IPR036918">
    <property type="entry name" value="Pyrv_Knase_C_sf"/>
</dbReference>
<dbReference type="PROSITE" id="PS00110">
    <property type="entry name" value="PYRUVATE_KINASE"/>
    <property type="match status" value="1"/>
</dbReference>
<evidence type="ECO:0000256" key="9">
    <source>
        <dbReference type="ARBA" id="ARBA00022777"/>
    </source>
</evidence>
<dbReference type="InterPro" id="IPR011037">
    <property type="entry name" value="Pyrv_Knase-like_insert_dom_sf"/>
</dbReference>
<reference evidence="18" key="1">
    <citation type="submission" date="2020-12" db="EMBL/GenBank/DDBJ databases">
        <title>Metabolic potential, ecology and presence of endohyphal bacteria is reflected in genomic diversity of Mucoromycotina.</title>
        <authorList>
            <person name="Muszewska A."/>
            <person name="Okrasinska A."/>
            <person name="Steczkiewicz K."/>
            <person name="Drgas O."/>
            <person name="Orlowska M."/>
            <person name="Perlinska-Lenart U."/>
            <person name="Aleksandrzak-Piekarczyk T."/>
            <person name="Szatraj K."/>
            <person name="Zielenkiewicz U."/>
            <person name="Pilsyk S."/>
            <person name="Malc E."/>
            <person name="Mieczkowski P."/>
            <person name="Kruszewska J.S."/>
            <person name="Biernat P."/>
            <person name="Pawlowska J."/>
        </authorList>
    </citation>
    <scope>NUCLEOTIDE SEQUENCE</scope>
    <source>
        <strain evidence="18">WA0000017839</strain>
    </source>
</reference>
<dbReference type="InterPro" id="IPR015793">
    <property type="entry name" value="Pyrv_Knase_brl"/>
</dbReference>
<evidence type="ECO:0000313" key="19">
    <source>
        <dbReference type="Proteomes" id="UP000603453"/>
    </source>
</evidence>
<evidence type="ECO:0000256" key="5">
    <source>
        <dbReference type="ARBA" id="ARBA00012142"/>
    </source>
</evidence>
<evidence type="ECO:0000256" key="12">
    <source>
        <dbReference type="ARBA" id="ARBA00023152"/>
    </source>
</evidence>
<protein>
    <recommendedName>
        <fullName evidence="5 15">Pyruvate kinase</fullName>
        <ecNumber evidence="5 15">2.7.1.40</ecNumber>
    </recommendedName>
</protein>
<evidence type="ECO:0000256" key="4">
    <source>
        <dbReference type="ARBA" id="ARBA00008663"/>
    </source>
</evidence>
<sequence>MAPVVTPEITSNIRWVAQMNVDVEPAAGRKTTVIGTIGPNTNSVEMITQLRNAGLNVVRMNFSHGSHEYHKSVIDNTRKSFELYPGRPVAIALDNKGPEIRTGNMEDNIEIPISIGHEMIFSVDEEYAEKCNGEVMYIDYKNLPKVIEVGKTVFIDDGVLSFEVLEVLEDSIRVVAKNNGKLCSHKGVNLPSTNVDLPALSEKDITDLRFGVEQKVDFVFASFVRSGQDVKDIRKVLGEDGKNIKIISKIENHQGVDNFDDILQETDGVMVARGDMGIEIPLERVFIAQKMMITKCNLVGKPVICATQMLESMTYNPRPTRAEVSDVANAVLDGADCVMLSGETAKGNYPIDAVKTMHEICKLAETVICYPAVFNDLRSLTALPTETTETVACAAVAAAHEQNAGCIIVLSKSGNSARLISKYRPHAPIIVVTRNYQTARQVHLHRGCFPFYYPKASSAAALLSANEHNTPHLSPADNAPWQDDVDSRIKWGLEQAMKYGLLKGGQPVVAVQGWKGGLGHTNTLRVIYSPAK</sequence>
<dbReference type="InterPro" id="IPR015813">
    <property type="entry name" value="Pyrv/PenolPyrv_kinase-like_dom"/>
</dbReference>
<evidence type="ECO:0000256" key="10">
    <source>
        <dbReference type="ARBA" id="ARBA00022840"/>
    </source>
</evidence>
<feature type="domain" description="Pyruvate kinase C-terminal" evidence="17">
    <location>
        <begin position="389"/>
        <end position="527"/>
    </location>
</feature>
<gene>
    <name evidence="18" type="ORF">INT47_007789</name>
</gene>
<keyword evidence="11 15" id="KW-0460">Magnesium</keyword>
<comment type="caution">
    <text evidence="18">The sequence shown here is derived from an EMBL/GenBank/DDBJ whole genome shotgun (WGS) entry which is preliminary data.</text>
</comment>
<dbReference type="CDD" id="cd00288">
    <property type="entry name" value="Pyruvate_Kinase"/>
    <property type="match status" value="1"/>
</dbReference>
<keyword evidence="10" id="KW-0067">ATP-binding</keyword>
<dbReference type="AlphaFoldDB" id="A0A8H7RDV7"/>
<evidence type="ECO:0000256" key="11">
    <source>
        <dbReference type="ARBA" id="ARBA00022842"/>
    </source>
</evidence>
<dbReference type="SUPFAM" id="SSF51621">
    <property type="entry name" value="Phosphoenolpyruvate/pyruvate domain"/>
    <property type="match status" value="1"/>
</dbReference>
<dbReference type="SUPFAM" id="SSF52935">
    <property type="entry name" value="PK C-terminal domain-like"/>
    <property type="match status" value="1"/>
</dbReference>
<dbReference type="FunFam" id="2.40.33.10:FF:000001">
    <property type="entry name" value="Pyruvate kinase"/>
    <property type="match status" value="1"/>
</dbReference>
<dbReference type="EMBL" id="JAEPRD010000018">
    <property type="protein sequence ID" value="KAG2208690.1"/>
    <property type="molecule type" value="Genomic_DNA"/>
</dbReference>
<keyword evidence="7" id="KW-0479">Metal-binding</keyword>
<dbReference type="NCBIfam" id="NF004978">
    <property type="entry name" value="PRK06354.1"/>
    <property type="match status" value="1"/>
</dbReference>
<name>A0A8H7RDV7_9FUNG</name>
<evidence type="ECO:0000256" key="2">
    <source>
        <dbReference type="ARBA" id="ARBA00001958"/>
    </source>
</evidence>
<dbReference type="PANTHER" id="PTHR11817">
    <property type="entry name" value="PYRUVATE KINASE"/>
    <property type="match status" value="1"/>
</dbReference>
<keyword evidence="19" id="KW-1185">Reference proteome</keyword>
<evidence type="ECO:0000256" key="15">
    <source>
        <dbReference type="RuleBase" id="RU000504"/>
    </source>
</evidence>
<dbReference type="InterPro" id="IPR018209">
    <property type="entry name" value="Pyrv_Knase_AS"/>
</dbReference>
<evidence type="ECO:0000313" key="18">
    <source>
        <dbReference type="EMBL" id="KAG2208690.1"/>
    </source>
</evidence>
<dbReference type="InterPro" id="IPR040442">
    <property type="entry name" value="Pyrv_kinase-like_dom_sf"/>
</dbReference>
<evidence type="ECO:0000256" key="7">
    <source>
        <dbReference type="ARBA" id="ARBA00022723"/>
    </source>
</evidence>
<proteinExistence type="inferred from homology"/>
<evidence type="ECO:0000256" key="1">
    <source>
        <dbReference type="ARBA" id="ARBA00001946"/>
    </source>
</evidence>
<evidence type="ECO:0000256" key="8">
    <source>
        <dbReference type="ARBA" id="ARBA00022741"/>
    </source>
</evidence>